<feature type="binding site" evidence="8">
    <location>
        <begin position="143"/>
        <end position="144"/>
    </location>
    <ligand>
        <name>ATP</name>
        <dbReference type="ChEBI" id="CHEBI:30616"/>
    </ligand>
</feature>
<dbReference type="FunFam" id="3.30.565.10:FF:000009">
    <property type="entry name" value="Molecular chaperone HtpG"/>
    <property type="match status" value="1"/>
</dbReference>
<dbReference type="Pfam" id="PF13589">
    <property type="entry name" value="HATPase_c_3"/>
    <property type="match status" value="1"/>
</dbReference>
<evidence type="ECO:0000256" key="4">
    <source>
        <dbReference type="ARBA" id="ARBA00022741"/>
    </source>
</evidence>
<comment type="similarity">
    <text evidence="2">Belongs to the heat shock protein 90 family.</text>
</comment>
<dbReference type="GO" id="GO:0005524">
    <property type="term" value="F:ATP binding"/>
    <property type="evidence" value="ECO:0007669"/>
    <property type="project" value="UniProtKB-KW"/>
</dbReference>
<dbReference type="SUPFAM" id="SSF110942">
    <property type="entry name" value="HSP90 C-terminal domain"/>
    <property type="match status" value="1"/>
</dbReference>
<proteinExistence type="inferred from homology"/>
<dbReference type="Gene3D" id="3.40.50.11260">
    <property type="match status" value="1"/>
</dbReference>
<dbReference type="Gene3D" id="3.30.230.80">
    <property type="match status" value="1"/>
</dbReference>
<dbReference type="PRINTS" id="PR00775">
    <property type="entry name" value="HEATSHOCK90"/>
</dbReference>
<keyword evidence="9" id="KW-0675">Receptor</keyword>
<dbReference type="Proteomes" id="UP000002899">
    <property type="component" value="Chromosome III"/>
</dbReference>
<dbReference type="PIRSF" id="PIRSF002583">
    <property type="entry name" value="Hsp90"/>
    <property type="match status" value="1"/>
</dbReference>
<evidence type="ECO:0000256" key="8">
    <source>
        <dbReference type="PIRSR" id="PIRSR002583-1"/>
    </source>
</evidence>
<reference evidence="9 10" key="1">
    <citation type="journal article" date="2012" name="Nucleic Acids Res.">
        <title>Sequencing of the smallest Apicomplexan genome from the human pathogen Babesia microti.</title>
        <authorList>
            <person name="Cornillot E."/>
            <person name="Hadj-Kaddour K."/>
            <person name="Dassouli A."/>
            <person name="Noel B."/>
            <person name="Ranwez V."/>
            <person name="Vacherie B."/>
            <person name="Augagneur Y."/>
            <person name="Bres V."/>
            <person name="Duclos A."/>
            <person name="Randazzo S."/>
            <person name="Carcy B."/>
            <person name="Debierre-Grockiego F."/>
            <person name="Delbecq S."/>
            <person name="Moubri-Menage K."/>
            <person name="Shams-Eldin H."/>
            <person name="Usmani-Brown S."/>
            <person name="Bringaud F."/>
            <person name="Wincker P."/>
            <person name="Vivares C.P."/>
            <person name="Schwarz R.T."/>
            <person name="Schetters T.P."/>
            <person name="Krause P.J."/>
            <person name="Gorenflot A."/>
            <person name="Berry V."/>
            <person name="Barbe V."/>
            <person name="Ben Mamoun C."/>
        </authorList>
    </citation>
    <scope>NUCLEOTIDE SEQUENCE [LARGE SCALE GENOMIC DNA]</scope>
    <source>
        <strain evidence="9 10">RI</strain>
    </source>
</reference>
<feature type="binding site" evidence="8">
    <location>
        <position position="77"/>
    </location>
    <ligand>
        <name>ATP</name>
        <dbReference type="ChEBI" id="CHEBI:30616"/>
    </ligand>
</feature>
<dbReference type="GeneID" id="24425371"/>
<gene>
    <name evidence="9" type="ORF">BMR1_03g03625</name>
</gene>
<reference evidence="9 10" key="3">
    <citation type="journal article" date="2016" name="Sci. Rep.">
        <title>Genome-wide diversity and gene expression profiling of Babesia microti isolates identify polymorphic genes that mediate host-pathogen interactions.</title>
        <authorList>
            <person name="Silva J.C."/>
            <person name="Cornillot E."/>
            <person name="McCracken C."/>
            <person name="Usmani-Brown S."/>
            <person name="Dwivedi A."/>
            <person name="Ifeonu O.O."/>
            <person name="Crabtree J."/>
            <person name="Gotia H.T."/>
            <person name="Virji A.Z."/>
            <person name="Reynes C."/>
            <person name="Colinge J."/>
            <person name="Kumar V."/>
            <person name="Lawres L."/>
            <person name="Pazzi J.E."/>
            <person name="Pablo J.V."/>
            <person name="Hung C."/>
            <person name="Brancato J."/>
            <person name="Kumari P."/>
            <person name="Orvis J."/>
            <person name="Tretina K."/>
            <person name="Chibucos M."/>
            <person name="Ott S."/>
            <person name="Sadzewicz L."/>
            <person name="Sengamalay N."/>
            <person name="Shetty A.C."/>
            <person name="Su Q."/>
            <person name="Tallon L."/>
            <person name="Fraser C.M."/>
            <person name="Frutos R."/>
            <person name="Molina D.M."/>
            <person name="Krause P.J."/>
            <person name="Ben Mamoun C."/>
        </authorList>
    </citation>
    <scope>NUCLEOTIDE SEQUENCE [LARGE SCALE GENOMIC DNA]</scope>
    <source>
        <strain evidence="9 10">RI</strain>
    </source>
</reference>
<dbReference type="GO" id="GO:0016887">
    <property type="term" value="F:ATP hydrolysis activity"/>
    <property type="evidence" value="ECO:0007669"/>
    <property type="project" value="InterPro"/>
</dbReference>
<evidence type="ECO:0000256" key="3">
    <source>
        <dbReference type="ARBA" id="ARBA00022490"/>
    </source>
</evidence>
<dbReference type="InterPro" id="IPR001404">
    <property type="entry name" value="Hsp90_fam"/>
</dbReference>
<feature type="binding site" evidence="8">
    <location>
        <position position="128"/>
    </location>
    <ligand>
        <name>ATP</name>
        <dbReference type="ChEBI" id="CHEBI:30616"/>
    </ligand>
</feature>
<keyword evidence="10" id="KW-1185">Reference proteome</keyword>
<dbReference type="SUPFAM" id="SSF54211">
    <property type="entry name" value="Ribosomal protein S5 domain 2-like"/>
    <property type="match status" value="1"/>
</dbReference>
<dbReference type="Gene3D" id="1.20.120.790">
    <property type="entry name" value="Heat shock protein 90, C-terminal domain"/>
    <property type="match status" value="1"/>
</dbReference>
<comment type="subcellular location">
    <subcellularLocation>
        <location evidence="1">Cytoplasm</location>
    </subcellularLocation>
</comment>
<dbReference type="InterPro" id="IPR020568">
    <property type="entry name" value="Ribosomal_Su5_D2-typ_SF"/>
</dbReference>
<evidence type="ECO:0000256" key="7">
    <source>
        <dbReference type="ARBA" id="ARBA00023186"/>
    </source>
</evidence>
<dbReference type="SUPFAM" id="SSF55874">
    <property type="entry name" value="ATPase domain of HSP90 chaperone/DNA topoisomerase II/histidine kinase"/>
    <property type="match status" value="1"/>
</dbReference>
<keyword evidence="4 8" id="KW-0547">Nucleotide-binding</keyword>
<sequence length="680" mass="77441">MLTKIAAQNAMRRLNIKCNHLRYVTSLNNYIFKFSRRYMSAESQKMEFKAETKKLLQIVAHSLYKDKEIFVRELISNASDALEKLRFLEAIQQELVNSKLDPEMPLKIVVKVDKDAKTFTIQDTGIGMTKDDVIENLGTIAKSGSLAFIEQQGLSNDDKGNAIIGQFGVGFYSSFVVSNKVEVFTRNYNGLPGVHWVSDGMGEFTISEINESPRGTKIVCHLRDDCVDFCDFNKIKTVCEKFSSFISFPLYIEKEGKEVEVTSQKALWLQNDASDEEHTAFFRHLSNTSWGEPFYKFYYKTDAPLSIKSLFYIPEDAPNRMFQAGNNDVGVSLYSKRVLIKKSADSIIPKWLFFIKGVIDCDDMPLNVSREEMQNSLLIGKLGKTIVLRVLKFLHDEAKRDVDKYNKFYNKYSYYIKEGLLDQAHTNGPYKESLEALLRFESSLGSENELVSLDQYIQTMKEGQQNIYVFCASNRATAMASPYMEIFNRRERNVLLMYDEIDEFVAMNIQKYKDKKIVSIDSPEDDFEPNLEQLDTTDDLKTLSGEEQDKVVSFFKEVIPKVSSVKFSDRLVDSPAVATGFLSSALRKVMKATMKGSTEGNNSLNDLPCSIELNSKHIIITQLHKLIDFNRPVAEIVAKQVYDNACIAAGIVDDPRIMLDRLNKLVESVVKYATVHDSTN</sequence>
<feature type="binding site" evidence="8">
    <location>
        <position position="370"/>
    </location>
    <ligand>
        <name>ATP</name>
        <dbReference type="ChEBI" id="CHEBI:30616"/>
    </ligand>
</feature>
<accession>A0A1R4AC44</accession>
<dbReference type="OrthoDB" id="28737at2759"/>
<keyword evidence="7" id="KW-0143">Chaperone</keyword>
<name>A0A1R4AC44_BABMR</name>
<dbReference type="FunFam" id="3.30.230.80:FF:000004">
    <property type="entry name" value="Heat shock protein 75 kDa"/>
    <property type="match status" value="1"/>
</dbReference>
<dbReference type="VEuPathDB" id="PiroplasmaDB:BMR1_03g03625"/>
<feature type="binding site" evidence="8">
    <location>
        <position position="216"/>
    </location>
    <ligand>
        <name>ATP</name>
        <dbReference type="ChEBI" id="CHEBI:30616"/>
    </ligand>
</feature>
<keyword evidence="5 8" id="KW-0067">ATP-binding</keyword>
<evidence type="ECO:0000256" key="6">
    <source>
        <dbReference type="ARBA" id="ARBA00023016"/>
    </source>
</evidence>
<dbReference type="HAMAP" id="MF_00505">
    <property type="entry name" value="HSP90"/>
    <property type="match status" value="1"/>
</dbReference>
<dbReference type="Pfam" id="PF00183">
    <property type="entry name" value="HSP90"/>
    <property type="match status" value="1"/>
</dbReference>
<dbReference type="KEGG" id="bmic:BMR1_03g03625"/>
<dbReference type="GO" id="GO:0140662">
    <property type="term" value="F:ATP-dependent protein folding chaperone"/>
    <property type="evidence" value="ECO:0007669"/>
    <property type="project" value="InterPro"/>
</dbReference>
<evidence type="ECO:0000256" key="5">
    <source>
        <dbReference type="ARBA" id="ARBA00022840"/>
    </source>
</evidence>
<dbReference type="GO" id="GO:0005737">
    <property type="term" value="C:cytoplasm"/>
    <property type="evidence" value="ECO:0007669"/>
    <property type="project" value="UniProtKB-SubCell"/>
</dbReference>
<dbReference type="RefSeq" id="XP_021338729.1">
    <property type="nucleotide sequence ID" value="XM_021482181.1"/>
</dbReference>
<evidence type="ECO:0000313" key="10">
    <source>
        <dbReference type="Proteomes" id="UP000002899"/>
    </source>
</evidence>
<keyword evidence="6" id="KW-0346">Stress response</keyword>
<protein>
    <submittedName>
        <fullName evidence="9">TNF receptor-associated protein 1</fullName>
    </submittedName>
</protein>
<reference evidence="9 10" key="2">
    <citation type="journal article" date="2013" name="PLoS ONE">
        <title>Whole genome mapping and re-organization of the nuclear and mitochondrial genomes of Babesia microti isolates.</title>
        <authorList>
            <person name="Cornillot E."/>
            <person name="Dassouli A."/>
            <person name="Garg A."/>
            <person name="Pachikara N."/>
            <person name="Randazzo S."/>
            <person name="Depoix D."/>
            <person name="Carcy B."/>
            <person name="Delbecq S."/>
            <person name="Frutos R."/>
            <person name="Silva J.C."/>
            <person name="Sutton R."/>
            <person name="Krause P.J."/>
            <person name="Mamoun C.B."/>
        </authorList>
    </citation>
    <scope>NUCLEOTIDE SEQUENCE [LARGE SCALE GENOMIC DNA]</scope>
    <source>
        <strain evidence="9 10">RI</strain>
    </source>
</reference>
<dbReference type="EMBL" id="LN871598">
    <property type="protein sequence ID" value="SJK86589.1"/>
    <property type="molecule type" value="Genomic_DNA"/>
</dbReference>
<evidence type="ECO:0000256" key="2">
    <source>
        <dbReference type="ARBA" id="ARBA00008239"/>
    </source>
</evidence>
<evidence type="ECO:0000256" key="1">
    <source>
        <dbReference type="ARBA" id="ARBA00004496"/>
    </source>
</evidence>
<feature type="binding site" evidence="8">
    <location>
        <position position="142"/>
    </location>
    <ligand>
        <name>ATP</name>
        <dbReference type="ChEBI" id="CHEBI:30616"/>
    </ligand>
</feature>
<feature type="binding site" evidence="8">
    <location>
        <position position="123"/>
    </location>
    <ligand>
        <name>ATP</name>
        <dbReference type="ChEBI" id="CHEBI:30616"/>
    </ligand>
</feature>
<dbReference type="Gene3D" id="3.30.565.10">
    <property type="entry name" value="Histidine kinase-like ATPase, C-terminal domain"/>
    <property type="match status" value="1"/>
</dbReference>
<keyword evidence="3" id="KW-0963">Cytoplasm</keyword>
<dbReference type="NCBIfam" id="NF003555">
    <property type="entry name" value="PRK05218.1"/>
    <property type="match status" value="1"/>
</dbReference>
<dbReference type="CDD" id="cd16927">
    <property type="entry name" value="HATPase_Hsp90-like"/>
    <property type="match status" value="1"/>
</dbReference>
<dbReference type="InterPro" id="IPR020575">
    <property type="entry name" value="Hsp90_N"/>
</dbReference>
<dbReference type="GO" id="GO:0051082">
    <property type="term" value="F:unfolded protein binding"/>
    <property type="evidence" value="ECO:0007669"/>
    <property type="project" value="InterPro"/>
</dbReference>
<feature type="binding site" evidence="8">
    <location>
        <begin position="166"/>
        <end position="171"/>
    </location>
    <ligand>
        <name>ATP</name>
        <dbReference type="ChEBI" id="CHEBI:30616"/>
    </ligand>
</feature>
<dbReference type="PANTHER" id="PTHR11528">
    <property type="entry name" value="HEAT SHOCK PROTEIN 90 FAMILY MEMBER"/>
    <property type="match status" value="1"/>
</dbReference>
<dbReference type="InterPro" id="IPR036890">
    <property type="entry name" value="HATPase_C_sf"/>
</dbReference>
<feature type="binding site" evidence="8">
    <location>
        <position position="136"/>
    </location>
    <ligand>
        <name>ATP</name>
        <dbReference type="ChEBI" id="CHEBI:30616"/>
    </ligand>
</feature>
<dbReference type="AlphaFoldDB" id="A0A1R4AC44"/>
<feature type="binding site" evidence="8">
    <location>
        <position position="73"/>
    </location>
    <ligand>
        <name>ATP</name>
        <dbReference type="ChEBI" id="CHEBI:30616"/>
    </ligand>
</feature>
<evidence type="ECO:0000313" key="9">
    <source>
        <dbReference type="EMBL" id="SJK86589.1"/>
    </source>
</evidence>
<organism evidence="9 10">
    <name type="scientific">Babesia microti (strain RI)</name>
    <dbReference type="NCBI Taxonomy" id="1133968"/>
    <lineage>
        <taxon>Eukaryota</taxon>
        <taxon>Sar</taxon>
        <taxon>Alveolata</taxon>
        <taxon>Apicomplexa</taxon>
        <taxon>Aconoidasida</taxon>
        <taxon>Piroplasmida</taxon>
        <taxon>Babesiidae</taxon>
        <taxon>Babesia</taxon>
    </lineage>
</organism>
<dbReference type="InterPro" id="IPR037196">
    <property type="entry name" value="HSP90_C"/>
</dbReference>